<organism evidence="2">
    <name type="scientific">Magallana gigas</name>
    <name type="common">Pacific oyster</name>
    <name type="synonym">Crassostrea gigas</name>
    <dbReference type="NCBI Taxonomy" id="29159"/>
    <lineage>
        <taxon>Eukaryota</taxon>
        <taxon>Metazoa</taxon>
        <taxon>Spiralia</taxon>
        <taxon>Lophotrochozoa</taxon>
        <taxon>Mollusca</taxon>
        <taxon>Bivalvia</taxon>
        <taxon>Autobranchia</taxon>
        <taxon>Pteriomorphia</taxon>
        <taxon>Ostreida</taxon>
        <taxon>Ostreoidea</taxon>
        <taxon>Ostreidae</taxon>
        <taxon>Magallana</taxon>
    </lineage>
</organism>
<accession>K1Q6Z8</accession>
<dbReference type="InParanoid" id="K1Q6Z8"/>
<feature type="compositionally biased region" description="Low complexity" evidence="1">
    <location>
        <begin position="201"/>
        <end position="210"/>
    </location>
</feature>
<feature type="region of interest" description="Disordered" evidence="1">
    <location>
        <begin position="147"/>
        <end position="227"/>
    </location>
</feature>
<reference evidence="2" key="1">
    <citation type="journal article" date="2012" name="Nature">
        <title>The oyster genome reveals stress adaptation and complexity of shell formation.</title>
        <authorList>
            <person name="Zhang G."/>
            <person name="Fang X."/>
            <person name="Guo X."/>
            <person name="Li L."/>
            <person name="Luo R."/>
            <person name="Xu F."/>
            <person name="Yang P."/>
            <person name="Zhang L."/>
            <person name="Wang X."/>
            <person name="Qi H."/>
            <person name="Xiong Z."/>
            <person name="Que H."/>
            <person name="Xie Y."/>
            <person name="Holland P.W."/>
            <person name="Paps J."/>
            <person name="Zhu Y."/>
            <person name="Wu F."/>
            <person name="Chen Y."/>
            <person name="Wang J."/>
            <person name="Peng C."/>
            <person name="Meng J."/>
            <person name="Yang L."/>
            <person name="Liu J."/>
            <person name="Wen B."/>
            <person name="Zhang N."/>
            <person name="Huang Z."/>
            <person name="Zhu Q."/>
            <person name="Feng Y."/>
            <person name="Mount A."/>
            <person name="Hedgecock D."/>
            <person name="Xu Z."/>
            <person name="Liu Y."/>
            <person name="Domazet-Loso T."/>
            <person name="Du Y."/>
            <person name="Sun X."/>
            <person name="Zhang S."/>
            <person name="Liu B."/>
            <person name="Cheng P."/>
            <person name="Jiang X."/>
            <person name="Li J."/>
            <person name="Fan D."/>
            <person name="Wang W."/>
            <person name="Fu W."/>
            <person name="Wang T."/>
            <person name="Wang B."/>
            <person name="Zhang J."/>
            <person name="Peng Z."/>
            <person name="Li Y."/>
            <person name="Li N."/>
            <person name="Wang J."/>
            <person name="Chen M."/>
            <person name="He Y."/>
            <person name="Tan F."/>
            <person name="Song X."/>
            <person name="Zheng Q."/>
            <person name="Huang R."/>
            <person name="Yang H."/>
            <person name="Du X."/>
            <person name="Chen L."/>
            <person name="Yang M."/>
            <person name="Gaffney P.M."/>
            <person name="Wang S."/>
            <person name="Luo L."/>
            <person name="She Z."/>
            <person name="Ming Y."/>
            <person name="Huang W."/>
            <person name="Zhang S."/>
            <person name="Huang B."/>
            <person name="Zhang Y."/>
            <person name="Qu T."/>
            <person name="Ni P."/>
            <person name="Miao G."/>
            <person name="Wang J."/>
            <person name="Wang Q."/>
            <person name="Steinberg C.E."/>
            <person name="Wang H."/>
            <person name="Li N."/>
            <person name="Qian L."/>
            <person name="Zhang G."/>
            <person name="Li Y."/>
            <person name="Yang H."/>
            <person name="Liu X."/>
            <person name="Wang J."/>
            <person name="Yin Y."/>
            <person name="Wang J."/>
        </authorList>
    </citation>
    <scope>NUCLEOTIDE SEQUENCE [LARGE SCALE GENOMIC DNA]</scope>
    <source>
        <strain evidence="2">05x7-T-G4-1.051#20</strain>
    </source>
</reference>
<gene>
    <name evidence="2" type="ORF">CGI_10006967</name>
</gene>
<evidence type="ECO:0000313" key="2">
    <source>
        <dbReference type="EMBL" id="EKC27034.1"/>
    </source>
</evidence>
<dbReference type="AlphaFoldDB" id="K1Q6Z8"/>
<protein>
    <submittedName>
        <fullName evidence="2">Uncharacterized protein</fullName>
    </submittedName>
</protein>
<dbReference type="HOGENOM" id="CLU_819518_0_0_1"/>
<evidence type="ECO:0000256" key="1">
    <source>
        <dbReference type="SAM" id="MobiDB-lite"/>
    </source>
</evidence>
<proteinExistence type="predicted"/>
<dbReference type="EMBL" id="JH818172">
    <property type="protein sequence ID" value="EKC27034.1"/>
    <property type="molecule type" value="Genomic_DNA"/>
</dbReference>
<name>K1Q6Z8_MAGGI</name>
<sequence>MVMARLKNGIIGVKSLKPFPGYFSGAPHLLGGKVVMSYSFLTRSNSSMMKESYSSEKYRFTAEYQSVYSYSYHDNGPRTYQDQSPYWNQYDSLSLGSDLHYNSLGQGYQSDCLPPCNEEEELSTSTHWEVYDPEAYPSKVSLRRVVSHNPRPSTCPPDDPAYLISHLPKPSRRGFSAKKPATCPPDDPSYLISRLPKSKDSSSPSSSPSKNAVMPAQVSPISKRKSYSPSLLRRSFFNRQPKSRQDQTEVEEKCEVCGFSIKDENRVSVVREENKRDNFHKTCFKCCKSYQPPSQLTDLSFMTSFCNRIVELVLPTHGKPNSSPYQGRQSVWCHTSCPP</sequence>